<dbReference type="GO" id="GO:0006935">
    <property type="term" value="P:chemotaxis"/>
    <property type="evidence" value="ECO:0007669"/>
    <property type="project" value="InterPro"/>
</dbReference>
<reference evidence="8 9" key="1">
    <citation type="submission" date="2010-08" db="EMBL/GenBank/DDBJ databases">
        <title>Complete sequence of Gallionella capsiferriformans ES-2.</title>
        <authorList>
            <consortium name="US DOE Joint Genome Institute"/>
            <person name="Lucas S."/>
            <person name="Copeland A."/>
            <person name="Lapidus A."/>
            <person name="Cheng J.-F."/>
            <person name="Bruce D."/>
            <person name="Goodwin L."/>
            <person name="Pitluck S."/>
            <person name="Chertkov O."/>
            <person name="Davenport K.W."/>
            <person name="Detter J.C."/>
            <person name="Han C."/>
            <person name="Tapia R."/>
            <person name="Land M."/>
            <person name="Hauser L."/>
            <person name="Chang Y.-J."/>
            <person name="Jeffries C."/>
            <person name="Kyrpides N."/>
            <person name="Ivanova N."/>
            <person name="Mikhailova N."/>
            <person name="Shelobolina E.S."/>
            <person name="Picardal F."/>
            <person name="Roden E."/>
            <person name="Emerson D."/>
            <person name="Woyke T."/>
        </authorList>
    </citation>
    <scope>NUCLEOTIDE SEQUENCE [LARGE SCALE GENOMIC DNA]</scope>
    <source>
        <strain evidence="8 9">ES-2</strain>
    </source>
</reference>
<dbReference type="InterPro" id="IPR004089">
    <property type="entry name" value="MCPsignal_dom"/>
</dbReference>
<gene>
    <name evidence="8" type="ordered locus">Galf_0774</name>
</gene>
<dbReference type="InterPro" id="IPR013655">
    <property type="entry name" value="PAS_fold_3"/>
</dbReference>
<dbReference type="AlphaFoldDB" id="D9SDQ3"/>
<name>D9SDQ3_GALCS</name>
<dbReference type="PROSITE" id="PS50112">
    <property type="entry name" value="PAS"/>
    <property type="match status" value="1"/>
</dbReference>
<dbReference type="eggNOG" id="COG0840">
    <property type="taxonomic scope" value="Bacteria"/>
</dbReference>
<dbReference type="HOGENOM" id="CLU_000445_107_26_4"/>
<dbReference type="Gene3D" id="3.30.450.20">
    <property type="entry name" value="PAS domain"/>
    <property type="match status" value="1"/>
</dbReference>
<feature type="transmembrane region" description="Helical" evidence="5">
    <location>
        <begin position="324"/>
        <end position="347"/>
    </location>
</feature>
<dbReference type="NCBIfam" id="TIGR00229">
    <property type="entry name" value="sensory_box"/>
    <property type="match status" value="1"/>
</dbReference>
<feature type="transmembrane region" description="Helical" evidence="5">
    <location>
        <begin position="157"/>
        <end position="176"/>
    </location>
</feature>
<evidence type="ECO:0000259" key="7">
    <source>
        <dbReference type="PROSITE" id="PS50112"/>
    </source>
</evidence>
<dbReference type="PANTHER" id="PTHR32089">
    <property type="entry name" value="METHYL-ACCEPTING CHEMOTAXIS PROTEIN MCPB"/>
    <property type="match status" value="1"/>
</dbReference>
<dbReference type="STRING" id="395494.Galf_0774"/>
<dbReference type="EMBL" id="CP002159">
    <property type="protein sequence ID" value="ADL54810.1"/>
    <property type="molecule type" value="Genomic_DNA"/>
</dbReference>
<dbReference type="Gene3D" id="1.10.287.950">
    <property type="entry name" value="Methyl-accepting chemotaxis protein"/>
    <property type="match status" value="1"/>
</dbReference>
<proteinExistence type="inferred from homology"/>
<dbReference type="OrthoDB" id="9813966at2"/>
<dbReference type="FunFam" id="1.10.287.950:FF:000001">
    <property type="entry name" value="Methyl-accepting chemotaxis sensory transducer"/>
    <property type="match status" value="1"/>
</dbReference>
<evidence type="ECO:0000256" key="1">
    <source>
        <dbReference type="ARBA" id="ARBA00004370"/>
    </source>
</evidence>
<dbReference type="PROSITE" id="PS50111">
    <property type="entry name" value="CHEMOTAXIS_TRANSDUC_2"/>
    <property type="match status" value="1"/>
</dbReference>
<sequence length="684" mass="74555">MKKNLPVTQREINYSETMVFITKTDTKGLITYANDSFIDISGFSGEELLGHNHNVVRHPDMPEWAFENLWGTVKAGYPWSGIVKNRAKGGDHYWVKASVSPIKENGNIIGYISLRKKPTRQEVEAAEHLYRGKPPRAHKQDGRNYFGNLPLHAKLQLLIQPVLFVFLILSALTTAVNMDDQLHHNAHHAAESIANEMLDSANLMMVTGQIGDPETRKLMLHKISESNDLLALQLIRSNHVNKQYGAGLPEEQIQNDIQRQTLLHGQSYFAIDRTGGGAVLHAIIPYAGSRAHGGTDCLSCHEAPEGTILGAADLRINLDEEYQAFYLFIAKLFAGQVFAQVFLFFFIRWAVSRYVSTPVRSINGHLENLVNGNSDMSNHTAINGRDEMGNILCSVQSTKVLVGSVIDQITAAASQVKERSARLNNAVEKLSDASLTQSDASSSMAAAVEQMSVRMDQIASNAQEVMDISVSSKRLADNGKQVVEQAVHSIEETNTSIHGVAETIRELGEKSAQVQDIVNIIKAIAAQTNLLALNAAIEAARAGDHGRGFSVVADEVHKLADQTSSATQEIQLMIDNFRETAEHAVDEMSVVIGKMESGAALTTKAGESIVEINAGASHVLAGIKDILYSLKEQAAAGQNIASNVEKVAQIAEDNRAAVGSVDRTAEKLSSFSRDLQLSVAHFKI</sequence>
<evidence type="ECO:0000313" key="8">
    <source>
        <dbReference type="EMBL" id="ADL54810.1"/>
    </source>
</evidence>
<dbReference type="RefSeq" id="WP_013292751.1">
    <property type="nucleotide sequence ID" value="NC_014394.1"/>
</dbReference>
<keyword evidence="5" id="KW-1133">Transmembrane helix</keyword>
<dbReference type="PRINTS" id="PR00260">
    <property type="entry name" value="CHEMTRNSDUCR"/>
</dbReference>
<dbReference type="GO" id="GO:0016020">
    <property type="term" value="C:membrane"/>
    <property type="evidence" value="ECO:0007669"/>
    <property type="project" value="UniProtKB-SubCell"/>
</dbReference>
<dbReference type="CDD" id="cd00130">
    <property type="entry name" value="PAS"/>
    <property type="match status" value="1"/>
</dbReference>
<evidence type="ECO:0000256" key="5">
    <source>
        <dbReference type="SAM" id="Phobius"/>
    </source>
</evidence>
<evidence type="ECO:0000256" key="3">
    <source>
        <dbReference type="ARBA" id="ARBA00029447"/>
    </source>
</evidence>
<evidence type="ECO:0000256" key="4">
    <source>
        <dbReference type="PROSITE-ProRule" id="PRU00284"/>
    </source>
</evidence>
<organism evidence="8 9">
    <name type="scientific">Gallionella capsiferriformans (strain ES-2)</name>
    <name type="common">Gallionella ferruginea capsiferriformans (strain ES-2)</name>
    <dbReference type="NCBI Taxonomy" id="395494"/>
    <lineage>
        <taxon>Bacteria</taxon>
        <taxon>Pseudomonadati</taxon>
        <taxon>Pseudomonadota</taxon>
        <taxon>Betaproteobacteria</taxon>
        <taxon>Nitrosomonadales</taxon>
        <taxon>Gallionellaceae</taxon>
        <taxon>Gallionella</taxon>
    </lineage>
</organism>
<dbReference type="InterPro" id="IPR004090">
    <property type="entry name" value="Chemotax_Me-accpt_rcpt"/>
</dbReference>
<keyword evidence="9" id="KW-1185">Reference proteome</keyword>
<dbReference type="SUPFAM" id="SSF58104">
    <property type="entry name" value="Methyl-accepting chemotaxis protein (MCP) signaling domain"/>
    <property type="match status" value="1"/>
</dbReference>
<dbReference type="InterPro" id="IPR035965">
    <property type="entry name" value="PAS-like_dom_sf"/>
</dbReference>
<keyword evidence="5" id="KW-0812">Transmembrane</keyword>
<dbReference type="Proteomes" id="UP000001235">
    <property type="component" value="Chromosome"/>
</dbReference>
<feature type="domain" description="PAS" evidence="7">
    <location>
        <begin position="21"/>
        <end position="60"/>
    </location>
</feature>
<dbReference type="PANTHER" id="PTHR32089:SF112">
    <property type="entry name" value="LYSOZYME-LIKE PROTEIN-RELATED"/>
    <property type="match status" value="1"/>
</dbReference>
<dbReference type="Gene3D" id="3.30.450.290">
    <property type="match status" value="1"/>
</dbReference>
<feature type="domain" description="Methyl-accepting transducer" evidence="6">
    <location>
        <begin position="412"/>
        <end position="648"/>
    </location>
</feature>
<comment type="similarity">
    <text evidence="3">Belongs to the methyl-accepting chemotaxis (MCP) protein family.</text>
</comment>
<dbReference type="SUPFAM" id="SSF55785">
    <property type="entry name" value="PYP-like sensor domain (PAS domain)"/>
    <property type="match status" value="1"/>
</dbReference>
<dbReference type="KEGG" id="gca:Galf_0774"/>
<dbReference type="CDD" id="cd11386">
    <property type="entry name" value="MCP_signal"/>
    <property type="match status" value="1"/>
</dbReference>
<dbReference type="Pfam" id="PF08447">
    <property type="entry name" value="PAS_3"/>
    <property type="match status" value="1"/>
</dbReference>
<keyword evidence="2 4" id="KW-0807">Transducer</keyword>
<keyword evidence="5" id="KW-0472">Membrane</keyword>
<dbReference type="GO" id="GO:0004888">
    <property type="term" value="F:transmembrane signaling receptor activity"/>
    <property type="evidence" value="ECO:0007669"/>
    <property type="project" value="InterPro"/>
</dbReference>
<protein>
    <submittedName>
        <fullName evidence="8">Methyl-accepting chemotaxis sensory transducer with Pas/Pac sensor</fullName>
    </submittedName>
</protein>
<evidence type="ECO:0000259" key="6">
    <source>
        <dbReference type="PROSITE" id="PS50111"/>
    </source>
</evidence>
<dbReference type="GO" id="GO:0007165">
    <property type="term" value="P:signal transduction"/>
    <property type="evidence" value="ECO:0007669"/>
    <property type="project" value="UniProtKB-KW"/>
</dbReference>
<accession>D9SDQ3</accession>
<dbReference type="InterPro" id="IPR000014">
    <property type="entry name" value="PAS"/>
</dbReference>
<dbReference type="Pfam" id="PF00015">
    <property type="entry name" value="MCPsignal"/>
    <property type="match status" value="1"/>
</dbReference>
<evidence type="ECO:0000313" key="9">
    <source>
        <dbReference type="Proteomes" id="UP000001235"/>
    </source>
</evidence>
<dbReference type="SMART" id="SM00283">
    <property type="entry name" value="MA"/>
    <property type="match status" value="1"/>
</dbReference>
<evidence type="ECO:0000256" key="2">
    <source>
        <dbReference type="ARBA" id="ARBA00023224"/>
    </source>
</evidence>
<comment type="subcellular location">
    <subcellularLocation>
        <location evidence="1">Membrane</location>
    </subcellularLocation>
</comment>